<feature type="compositionally biased region" description="Gly residues" evidence="8">
    <location>
        <begin position="4579"/>
        <end position="4593"/>
    </location>
</feature>
<feature type="compositionally biased region" description="Acidic residues" evidence="8">
    <location>
        <begin position="3788"/>
        <end position="3832"/>
    </location>
</feature>
<dbReference type="EMBL" id="JTAI01000028">
    <property type="protein sequence ID" value="PPS92792.1"/>
    <property type="molecule type" value="Genomic_DNA"/>
</dbReference>
<evidence type="ECO:0000256" key="6">
    <source>
        <dbReference type="PROSITE-ProRule" id="PRU00104"/>
    </source>
</evidence>
<feature type="non-terminal residue" evidence="11">
    <location>
        <position position="6107"/>
    </location>
</feature>
<dbReference type="Gene3D" id="3.30.2160.10">
    <property type="entry name" value="Hect, E3 ligase catalytic domain"/>
    <property type="match status" value="1"/>
</dbReference>
<evidence type="ECO:0000259" key="10">
    <source>
        <dbReference type="PROSITE" id="PS50237"/>
    </source>
</evidence>
<feature type="region of interest" description="Disordered" evidence="8">
    <location>
        <begin position="3562"/>
        <end position="3581"/>
    </location>
</feature>
<evidence type="ECO:0000256" key="4">
    <source>
        <dbReference type="ARBA" id="ARBA00022679"/>
    </source>
</evidence>
<dbReference type="Pfam" id="PF06025">
    <property type="entry name" value="DUF913"/>
    <property type="match status" value="1"/>
</dbReference>
<feature type="active site" description="Glycyl thioester intermediate" evidence="6">
    <location>
        <position position="6082"/>
    </location>
</feature>
<accession>A0ABX5B868</accession>
<dbReference type="InterPro" id="IPR000569">
    <property type="entry name" value="HECT_dom"/>
</dbReference>
<evidence type="ECO:0000256" key="5">
    <source>
        <dbReference type="ARBA" id="ARBA00022786"/>
    </source>
</evidence>
<dbReference type="CDD" id="cd00078">
    <property type="entry name" value="HECTc"/>
    <property type="match status" value="1"/>
</dbReference>
<dbReference type="Gene3D" id="3.90.1750.10">
    <property type="entry name" value="Hect, E3 ligase catalytic domains"/>
    <property type="match status" value="1"/>
</dbReference>
<comment type="pathway">
    <text evidence="2">Protein modification; protein ubiquitination.</text>
</comment>
<sequence>MKISIPKGDNYILAVSSLPQSQRELILKLSSDDVTNYDSYLDSFQRWIWDKGDLQCWASVLNRFDDYINSYIIREELGNPFLLQHLTLNDESTELSHSDENILKQANGYIRDVSEEMMKKILKSTFLILENCTSKSLYASTIGLIALLDSSNPDIVCWSLRTLTTTCSNWKKPKRYIDSETVYHLQMRLSTLCYLPIHTRSSNKSGIENKENEALSSLTSFYKEETWVNPNDDDLIEVYIPPFICNHFIKKDSDSEEKECKMCFDYHKSHILMIQFKDLISVNSKPEVDDLMRKYKVPICLKSIVNHYIRILKSYGDKWLRRKWVDVKYTTLLSFPGFSTNNLVNICQVNTTLIPDSIEILEFCHLSIFEGNSKVKLNNNNEQYRFITSMRSIVELLTLMLQDRIFPKVIVQALNFTNSYGLISRIIWDILYYINDHKDKPLPKFIKKPPESLNQYKYNDQNLSNNLLDFEGDHSQFNILEYIDPSIFKNVNYPLPDQVIQRLSEIQINYDKIEENNGNEDGENCYYKGNKLDNQTTVELHKKYNTSLSSYMDLESAKDEILLINNYYENLDLEFQKKTINDSSKIIPNLIMAEFEEEMINFVMELIGIYILVMQLYPPPNSIVTNSSSSSTSYIYIPHHITILIAFIDFISTIRHPYYIILVLPICRALETLLEKKTYISFLLQQNKPIYKIMLSRLQYEIGLLQSEKYYFDSPKEEYKNKIIKDEGVILIRQWIIKTSLKFMELFIHPNNNSLVSNSDSNPIISQSKIQYELLMSEDSIYRSCLMLILMYPETYSLLNYSLVIQLLIPLVSNDPTIVPDLINNHLIPFILYSINFGILQNDDILNILAVNLPIFFLHNDGIKLMKSINFKPLILLSQFLTSSHAIHIDRMGEIATLVGNAFEEIVRYHSQLAKTISLISVSAILQIRFIQKCLPKWEPNPEISKESLDSPEEYYTPIKIPKKSKDLLISDRMAIVGRFLCGYLSNHDTINQFILQGGPYHVLRSIVDDSLPPAFAAILTNHPLISLFTFLGTSRNISIADLQYQVLPTLQEACKDFNNVEVDHNSISRLSKVVTCIFAINCMFRNAANYNHSRIVQSYLISKDIVKLQDSTSPCDYCPYGASIMSLYNQAVNMIAPIFPKLLEFLYFNASEKYLQDSLLSDNNMSASLLNPSFQSHAHPLLIKKDNSSNNQPTNIQDNSSGINNAQESPTCSTSYPVLSVWPQLSVNDFLWSTQIKYAYSNVVYYKQNSENLSEISKNTDLMPIIMELCRISCCNIRSCLILASRLTNTFKKKNNASLLFRNDNGNPNNLTELSPLQYFTAFQIVAIFNQLFKSIPELSTPFENIDNTGIAHADHIMHEFPAFACNEYKKHEMGQICCYIAEIIDVFYRVCIDDKQNNTFYIFLIDLSYKTGIFEKIMSLFHFSMSTYWMVLGKIIGKHNTENVNKMLPPLNPSSRLKYSSEFLGQLSEYILPKLSSVHNLNGLLYLATKSMHNNILLLEHFSSWKRYLNSTLTTHLHKSKFHLNNCRPIISNTNSAELNIFDSSLDSFFRMEFNSVELTESILLMIITNIQLWWKEVLTNYYLDMAHNNWLIFYPIRCLSSTFKIMLHIFDIQSDSFNSFVAKNFDQSNDKTVKQNSISDADARSSSSTSNDNLQLSSNLNIDSSVQNHDASLTSQDENTVNSILERLNMMGFDSRVSEHAIFCFGNNIEVIVEYLTGVTERNENKTMISEEAGNYMYSFRRIGKVLSEQFELGKLITYKTLSKEDKKSEILRIYSTLPSELYYLSKNVYYSSPIVCDIMLKFSPLLKKINMLEKVLFHIYTSMKMLLERNQSVFSAESSNHRYQFIKEELSFLQDERLNNDKFPIIFNSFYTSLNNSTPLIDSNSNFNKLNYQEIYSNLDTYSKKCAPTKKIHLSLIPDLSLLSILLYKKTDLKSFWISIDSNYIKLTSTQNKNSSKSKNKSNISNSNTEQVPEQSFHPINSLLSFVNIFTQGHYIFDSKHDGFTFKNMEKYIRDNLGEGNGQSTGQNNQNGNNINSNSNSNNMKSSQRPSSLVWIPANKETESKEYNDKGIKLASRCPIWFEYFCLILWRLLPIFEQSIPVSESSNTPFLVSQKNQKDIIFTMLDILTHFPGINGSTSMAVLGVITILTRKFNNSLLLLSYTPFYMIEMHKNKDKTQNIACMCMGNTLGGGLGVLYRLPKTAYFDGILQVLSLITIQVLEDFTILTQLIENKLDELFSKQLSTQIQSGEIYGENLQVVNNTENNTENQENENPNSCKYFSFYPRSFTLNYKKDLKLLEKKEIEYPFIVLSLNSVIGELFPYIQRCPEIFYQVLNYFCVLHSIKTGNESSSNSKTNSEDHCSDSNYKAKSEPAENDDVLMNDENKIKDDSAFTRIKYTTFNDLMENQEIYSKYNIPVNENLLLQWKPLNYRNSEATQEEQNKYLELKEKLKYVQGDSALRPSSTCMFILMSIFDHMVLFGEILNKSKFGKKRGINSCLRGRKDDEIFSLSLDSLTYIMIRIALTYPVNINRISKVPILSICNENNARLWQEKKREFYSYRYRNSSNLKLGVSCFCLNLQKSLSTIDSENKKELKAALEQEFSGISTVIPNIHSLTNNIIKFKPYSFEFLLNQLFVTQSLKINFLPFIFRNIASYIVMNSINCMTSMPTCTCKKCKQAGSPSSGTEENSPLKMAGWQLNLDWQTYNLKCMPNLSTIKKSNIKDVHFMEMDHFIYFLHILIGWNKFVLKKFMVYTVNSLRNLLASLDKFKGNSNRHNWRSEYVNSYFLLNILQYLIVLLQVYPSISDPGLLRKASIYNILSKLYVKLPYSDLSNIILFCMKNLIYSRSVMMPNSECLAAIKEGSLDSKVKKVRNSIGVGNGNDQLEDDQLEVDLDQFGFQFNSSDEDFDDDLDDSLEDDFSEEFDLTSLDGLDGEDIDDNDEDDDDNDVEDMDDDVEDDVEDDDENDDLFLDETMINDGVIDIEGEDDDLSNDDIVGDDDLTSDVDDVDDDDDEGDDEDGMNFDESDMDSGMSSEDSDVDELRRTPRIRDEYEFNYIYQMNNQTNINGLEDVPMNTSSEEVEEDGGENINEILMRDAERNGQNRIILNNLRSSAFRRNTSTGGGSSSSRRRSGRGYNRSIRDDLDNDLNFDDDEDNDLDIDDLDDEIFGEEYNSEEDNEDINILQGINNIVTNTNITPTLLISDGVNNTVVQGTENSNVTGSANTNSNSDNNINNNNSSSIEQSSELEQALPEQRNEREATEESEARIENSNNGAGYSTLRTPPHPLRREELISNTTIRNSNQLNEVNENILGNEVSPAPLRRRIASQGNNYLDDMMMVLLREDDDDFEIDNLQFLEDLSSLGGVAGSAGLSLGGEGGRDDLQVQFLGTQGVGTGLLNNLIPNTNNTVYNESLNSSFYLDSTEAHWPPMPLNQRNIFINSRNIPLSFLILNSLTFVPNTSNLNPPSNNDLILQWMSYGGYLTNPVLSHYNIGNVRNSDSSGNSSGGSNNFNSFSINNSTNNNSQPAFGWHFHNDISLPTEHPFLTRNIIIDNNMGINSSGNSNNHGSGSGNNNSNSHTNNLSWYSNGPLYDSQRSLIGEIHSSSLRNNSELSILMDAIRNADNLTNNDDVITSMQNNSNNGNGITNTCTEGGATSTNANLGGSSSLRGSNLNVSTLIRNIGDINRNNNLDRLLTDENNSTVSLIPLVLVSQATSFLRDAVSSKIPIETNNINLFTTNIEQDEESDNHTFDLQERGDVICDNQLDDNTENMDSIQGGEESAQHQDQEQSDDDNEDDEEDDDDDDNDDDGVDDEDDEEVDEESDENMEDEGLLDSQVTSGSLNQINQNVIEDLQGTQVSFNQEIQEVQNESADHITNFEVDDNQTNQANTSINQNIEGLENMNYQDVPVCALLRVLEERIGLSRNRILEIVGVDTGVFYELPEDIQSDVLVLQLTDGDTTRRLLDNMTLSDSGSRTRESDFSSSLTIPSSIMDMLPSSLRDIIRLRGSANGGNSIEDSGQTLNGDSTIAGVQGGADGNALANNANESNQGEDLENIQFISSLDPVLRQEVLLTATEEFLRTLPAEIADEARALQQRMFPSYSSAATRERGNHSNTGNSSHLGGAGNTSGSTGGNNSRRNNRIPSLTLDGDDQYISTSEGANNSSGGGSSNNQNSSSAQLLSLSNNLYDLLPLISNSRNGGITTIRFNVNSSGNGLGIRSLLSAASALSETRRGANSTPSGNSSGNPSGDHDIIGADENTTDLLGSRIESSATGMNNSTGGGSNANVINLSNTSGIASGGGSVNNTNNRRGAYQIRSIIGNQHGNISFDGGLNISASIPFLSSLGGNVGARSSGAVGSTGSSYDILYELLNEISQTSTPTSNWNITNEADGPALENSMYPLMNLTSTSSSSSAFNRRHNNQTSLIQHLQGNTISGSAGRSASSSSFSIQNILPMLRTEYNQMLNNGVGGSSSGLQNISSIITFGTGGSSSVLNTVSGSSSNINISSSTNSVRNSTYNNSSYVRIIPMLSNRNIHSLPGRTSSNSLNTTLQITGRSVSTRRAGNIISSTSNSNRRRRRGRSGTGGNDGEGDGGSGNEENFTDNHVINSENNDINQRENDPNQELSSSSADPDLENNDTPTLEGSLGNIISFRDPLYGFPDKQFILLYLQEVLINIKNNNIMDQNLLQLSIIPEVLYSSTFTRQNISKPLLYSYLFNMLGSFGPNQWMALDTLFAIISIGRTHLEVTPMRLLTRYLGNNSNSINGSNQQIQTFKSVNNYSINYKESSINGYFSNLIPYELLFTSLMSHCDVNPINMMYYSLLQILEVIGDFITHFPVIVMYLLDEWDPILRLDKFIKKNNLGINSTDYNVNHRRSISSGIMENTVFMDIKDEGTQKDGIKKEDDICDDALVFDDNNKIKPKNVSLLSPVQSNKSKSEEKRRIGSSIPLSSSVELSRKRKRRFTKEGFELNSNDSSNNNNIEGGLTTLMDISTPNCTIKIQDTVELTPYNPRSSINSNVFPENEDSAFEENLVLDANENLSEEDENMTILYGNSANCILDTCNDVTSGRGGSNTGSIVRREGGISGNDDFAQTQSQNHMQTQTLSQSKIFDQNMNHIHSKIQHHNHSQNKHQPIGCNHSMNGTVLNRIGNKRSAILQLNRLKRKLFNTKFPTEMIGHSNFTPLLLLFEILNSPIVQNSPQHIQKLLVILNKIFSLNFDEIPKVQMELFAISNDLIHSESLKPNIKEDLKVLNEYNEKVDKEEQDLNMILDDNTENITRETDEMIESLARHSSEKIWKIITPKYIGEILKPLFNPISFIYNANSVTLGQKENNSNSLSSNNNSNTISKQSTKQYVEILNTIYSNSQCRLEFHHQLRNNTKLIIESLVNNLKLLYSTIQKFITLEQESSSKMILDNGFSDIHQDINSQTGWKNSIKLFNNMKSTQSDSEEKLSGVDNAILLLRIVNQYLDILGDSINNENKDEWFKIYPKLSSSVNTCDSGKFNSGALKYHIYSEFFKDCGFDNLWTTLDQTLSEWNLLEQHLNGNPNMNENKLEVNQNNILTSSSTTDITILLLIPVLESCFTIQQINMISLLGLSSISSFDSDSTTKLLNESANLLELKTMDEDLKSTTPSLIRTLSKNLNNQLLGRTNSETSINSNSNNGNELESSSNISRNSSFNLKNLSPECIEKHHEIIKFSYRHKKSLNILLQSFPQLILPPNGSLVPLLRLAPMVVNFENKRCYFRYRLKQLRKESGSYRSGDNHQLRLVVRRNRVFMDSFQQISTKSPDQLKQKLHITFHNEEGLDAGGVTREWYNILAREMFNPDYALFRREGSKSEFNHPNPLSYINADHLHFFKFIGRIIGKCIYDGQHLDAWFTRSFYKNMLGQPITPSDAESIDPELYKNLNVMLEHPIEDLGLELNFTTTIDEFGRSKQVELKPNGANIPVNDENKYEYVCLLCEYKTVKLIEKQLSFFLSGFHELIPARLIAIFDDKELELLISGSPTIDLDDLMENTDYHNYDRKSQQIIWFWECLKEFDQNRLATFVQFVTGTSRVPIGGFKNLMGMRGPQRFSIHKSFGENRLPSAHTCFNQLDLPDYSSKEQLKAKLLQAITE</sequence>
<feature type="compositionally biased region" description="Polar residues" evidence="8">
    <location>
        <begin position="1189"/>
        <end position="1210"/>
    </location>
</feature>
<dbReference type="SUPFAM" id="SSF56204">
    <property type="entry name" value="Hect, E3 ligase catalytic domain"/>
    <property type="match status" value="1"/>
</dbReference>
<feature type="compositionally biased region" description="Basic and acidic residues" evidence="8">
    <location>
        <begin position="2360"/>
        <end position="2376"/>
    </location>
</feature>
<feature type="region of interest" description="Disordered" evidence="8">
    <location>
        <begin position="2021"/>
        <end position="2056"/>
    </location>
</feature>
<name>A0ABX5B868_CRYHO</name>
<dbReference type="PROSITE" id="PS50030">
    <property type="entry name" value="UBA"/>
    <property type="match status" value="1"/>
</dbReference>
<feature type="compositionally biased region" description="Polar residues" evidence="8">
    <location>
        <begin position="3271"/>
        <end position="3283"/>
    </location>
</feature>
<feature type="region of interest" description="Disordered" evidence="8">
    <location>
        <begin position="4102"/>
        <end position="4176"/>
    </location>
</feature>
<dbReference type="Gene3D" id="3.30.2410.10">
    <property type="entry name" value="Hect, E3 ligase catalytic domain"/>
    <property type="match status" value="1"/>
</dbReference>
<reference evidence="11 12" key="2">
    <citation type="submission" date="2017-10" db="EMBL/GenBank/DDBJ databases">
        <title>Consistent, comparative and evidence-based genome annotation and re-annotation for the closely-related species, Cryptosporidium parvum, C. hominis and C. tyzzeri.</title>
        <authorList>
            <person name="Baptista R.P."/>
            <person name="Li Y."/>
            <person name="Sateriale A."/>
            <person name="Striepen B."/>
            <person name="Kissinger J.C."/>
        </authorList>
    </citation>
    <scope>NUCLEOTIDE SEQUENCE [LARGE SCALE GENOMIC DNA]</scope>
    <source>
        <strain evidence="11">30976</strain>
    </source>
</reference>
<feature type="compositionally biased region" description="Acidic residues" evidence="8">
    <location>
        <begin position="2983"/>
        <end position="3030"/>
    </location>
</feature>
<proteinExistence type="predicted"/>
<feature type="compositionally biased region" description="Low complexity" evidence="8">
    <location>
        <begin position="3224"/>
        <end position="3246"/>
    </location>
</feature>
<feature type="region of interest" description="Disordered" evidence="8">
    <location>
        <begin position="5643"/>
        <end position="5666"/>
    </location>
</feature>
<feature type="region of interest" description="Disordered" evidence="8">
    <location>
        <begin position="3215"/>
        <end position="3287"/>
    </location>
</feature>
<evidence type="ECO:0000256" key="2">
    <source>
        <dbReference type="ARBA" id="ARBA00004906"/>
    </source>
</evidence>
<dbReference type="SMART" id="SM00119">
    <property type="entry name" value="HECTc"/>
    <property type="match status" value="1"/>
</dbReference>
<evidence type="ECO:0000259" key="9">
    <source>
        <dbReference type="PROSITE" id="PS50030"/>
    </source>
</evidence>
<comment type="catalytic activity">
    <reaction evidence="1">
        <text>S-ubiquitinyl-[E2 ubiquitin-conjugating enzyme]-L-cysteine + [acceptor protein]-L-lysine = [E2 ubiquitin-conjugating enzyme]-L-cysteine + N(6)-ubiquitinyl-[acceptor protein]-L-lysine.</text>
        <dbReference type="EC" id="2.3.2.26"/>
    </reaction>
</comment>
<dbReference type="InterPro" id="IPR050409">
    <property type="entry name" value="E3_ubiq-protein_ligase"/>
</dbReference>
<feature type="region of interest" description="Disordered" evidence="8">
    <location>
        <begin position="4229"/>
        <end position="4256"/>
    </location>
</feature>
<evidence type="ECO:0000256" key="8">
    <source>
        <dbReference type="SAM" id="MobiDB-lite"/>
    </source>
</evidence>
<feature type="compositionally biased region" description="Low complexity" evidence="8">
    <location>
        <begin position="1956"/>
        <end position="1972"/>
    </location>
</feature>
<dbReference type="InterPro" id="IPR010314">
    <property type="entry name" value="E3_Ub_ligase_DUF913"/>
</dbReference>
<feature type="domain" description="HECT" evidence="10">
    <location>
        <begin position="5780"/>
        <end position="6107"/>
    </location>
</feature>
<dbReference type="PANTHER" id="PTHR11254:SF67">
    <property type="entry name" value="E3 UBIQUITIN-PROTEIN LIGASE HUWE1"/>
    <property type="match status" value="1"/>
</dbReference>
<dbReference type="PROSITE" id="PS50237">
    <property type="entry name" value="HECT"/>
    <property type="match status" value="1"/>
</dbReference>
<feature type="compositionally biased region" description="Low complexity" evidence="8">
    <location>
        <begin position="4159"/>
        <end position="4176"/>
    </location>
</feature>
<keyword evidence="5 6" id="KW-0833">Ubl conjugation pathway</keyword>
<evidence type="ECO:0000256" key="3">
    <source>
        <dbReference type="ARBA" id="ARBA00012485"/>
    </source>
</evidence>
<feature type="compositionally biased region" description="Polar residues" evidence="8">
    <location>
        <begin position="4013"/>
        <end position="4026"/>
    </location>
</feature>
<dbReference type="InterPro" id="IPR035983">
    <property type="entry name" value="Hect_E3_ubiquitin_ligase"/>
</dbReference>
<feature type="compositionally biased region" description="Low complexity" evidence="8">
    <location>
        <begin position="4561"/>
        <end position="4570"/>
    </location>
</feature>
<evidence type="ECO:0000256" key="7">
    <source>
        <dbReference type="SAM" id="Coils"/>
    </source>
</evidence>
<feature type="compositionally biased region" description="Low complexity" evidence="8">
    <location>
        <begin position="2026"/>
        <end position="2052"/>
    </location>
</feature>
<feature type="compositionally biased region" description="Acidic residues" evidence="8">
    <location>
        <begin position="3146"/>
        <end position="3160"/>
    </location>
</feature>
<gene>
    <name evidence="11" type="ORF">GY17_00002641</name>
</gene>
<keyword evidence="12" id="KW-1185">Reference proteome</keyword>
<dbReference type="Pfam" id="PF00632">
    <property type="entry name" value="HECT"/>
    <property type="match status" value="1"/>
</dbReference>
<evidence type="ECO:0000313" key="11">
    <source>
        <dbReference type="EMBL" id="PPS92792.1"/>
    </source>
</evidence>
<feature type="region of interest" description="Disordered" evidence="8">
    <location>
        <begin position="4922"/>
        <end position="4942"/>
    </location>
</feature>
<feature type="compositionally biased region" description="Basic and acidic residues" evidence="8">
    <location>
        <begin position="3256"/>
        <end position="3270"/>
    </location>
</feature>
<feature type="compositionally biased region" description="Gly residues" evidence="8">
    <location>
        <begin position="4122"/>
        <end position="4132"/>
    </location>
</feature>
<feature type="coiled-coil region" evidence="7">
    <location>
        <begin position="5240"/>
        <end position="5267"/>
    </location>
</feature>
<evidence type="ECO:0000256" key="1">
    <source>
        <dbReference type="ARBA" id="ARBA00000885"/>
    </source>
</evidence>
<feature type="compositionally biased region" description="Acidic residues" evidence="8">
    <location>
        <begin position="2934"/>
        <end position="2973"/>
    </location>
</feature>
<dbReference type="Proteomes" id="UP001429100">
    <property type="component" value="Unassembled WGS sequence"/>
</dbReference>
<feature type="compositionally biased region" description="Low complexity" evidence="8">
    <location>
        <begin position="4235"/>
        <end position="4247"/>
    </location>
</feature>
<feature type="compositionally biased region" description="Polar residues" evidence="8">
    <location>
        <begin position="4600"/>
        <end position="4611"/>
    </location>
</feature>
<feature type="region of interest" description="Disordered" evidence="8">
    <location>
        <begin position="1953"/>
        <end position="1977"/>
    </location>
</feature>
<feature type="region of interest" description="Disordered" evidence="8">
    <location>
        <begin position="2925"/>
        <end position="3048"/>
    </location>
</feature>
<evidence type="ECO:0000313" key="12">
    <source>
        <dbReference type="Proteomes" id="UP001429100"/>
    </source>
</evidence>
<feature type="region of interest" description="Disordered" evidence="8">
    <location>
        <begin position="1188"/>
        <end position="1210"/>
    </location>
</feature>
<keyword evidence="4" id="KW-0808">Transferase</keyword>
<dbReference type="InterPro" id="IPR015940">
    <property type="entry name" value="UBA"/>
</dbReference>
<organism evidence="11 12">
    <name type="scientific">Cryptosporidium hominis</name>
    <dbReference type="NCBI Taxonomy" id="237895"/>
    <lineage>
        <taxon>Eukaryota</taxon>
        <taxon>Sar</taxon>
        <taxon>Alveolata</taxon>
        <taxon>Apicomplexa</taxon>
        <taxon>Conoidasida</taxon>
        <taxon>Coccidia</taxon>
        <taxon>Eucoccidiorida</taxon>
        <taxon>Eimeriorina</taxon>
        <taxon>Cryptosporidiidae</taxon>
        <taxon>Cryptosporidium</taxon>
    </lineage>
</organism>
<feature type="region of interest" description="Disordered" evidence="8">
    <location>
        <begin position="3117"/>
        <end position="3160"/>
    </location>
</feature>
<dbReference type="EC" id="2.3.2.26" evidence="3"/>
<feature type="region of interest" description="Disordered" evidence="8">
    <location>
        <begin position="3763"/>
        <end position="3832"/>
    </location>
</feature>
<dbReference type="PANTHER" id="PTHR11254">
    <property type="entry name" value="HECT DOMAIN UBIQUITIN-PROTEIN LIGASE"/>
    <property type="match status" value="1"/>
</dbReference>
<keyword evidence="7" id="KW-0175">Coiled coil</keyword>
<feature type="region of interest" description="Disordered" evidence="8">
    <location>
        <begin position="2351"/>
        <end position="2378"/>
    </location>
</feature>
<feature type="region of interest" description="Disordered" evidence="8">
    <location>
        <begin position="4013"/>
        <end position="4046"/>
    </location>
</feature>
<feature type="domain" description="UBA" evidence="9">
    <location>
        <begin position="1678"/>
        <end position="1722"/>
    </location>
</feature>
<reference evidence="11 12" key="1">
    <citation type="submission" date="2014-11" db="EMBL/GenBank/DDBJ databases">
        <title>Comparative genomic analysis of Cryptosporidium hominis reveals occurrence of genetic recombination in virulent subtypes.</title>
        <authorList>
            <person name="Guo Y."/>
            <person name="Tang K."/>
            <person name="Frace M."/>
            <person name="Li N."/>
            <person name="Roellig D.M."/>
            <person name="Sammons S."/>
            <person name="Knipe K."/>
            <person name="Rowe L."/>
            <person name="Feng Y."/>
            <person name="Xiao L."/>
        </authorList>
    </citation>
    <scope>NUCLEOTIDE SEQUENCE [LARGE SCALE GENOMIC DNA]</scope>
    <source>
        <strain evidence="11">30976</strain>
    </source>
</reference>
<comment type="caution">
    <text evidence="11">The sequence shown here is derived from an EMBL/GenBank/DDBJ whole genome shotgun (WGS) entry which is preliminary data.</text>
</comment>
<feature type="compositionally biased region" description="Low complexity" evidence="8">
    <location>
        <begin position="5644"/>
        <end position="5666"/>
    </location>
</feature>
<feature type="region of interest" description="Disordered" evidence="8">
    <location>
        <begin position="4551"/>
        <end position="4641"/>
    </location>
</feature>
<protein>
    <recommendedName>
        <fullName evidence="3">HECT-type E3 ubiquitin transferase</fullName>
        <ecNumber evidence="3">2.3.2.26</ecNumber>
    </recommendedName>
</protein>